<feature type="transmembrane region" description="Helical" evidence="7">
    <location>
        <begin position="72"/>
        <end position="90"/>
    </location>
</feature>
<evidence type="ECO:0000256" key="8">
    <source>
        <dbReference type="SAM" id="SignalP"/>
    </source>
</evidence>
<evidence type="ECO:0000256" key="5">
    <source>
        <dbReference type="ARBA" id="ARBA00023136"/>
    </source>
</evidence>
<keyword evidence="10" id="KW-1185">Reference proteome</keyword>
<dbReference type="EMBL" id="JACHEP010000002">
    <property type="protein sequence ID" value="MBB5323662.1"/>
    <property type="molecule type" value="Genomic_DNA"/>
</dbReference>
<keyword evidence="9" id="KW-0969">Cilium</keyword>
<evidence type="ECO:0000256" key="7">
    <source>
        <dbReference type="SAM" id="Phobius"/>
    </source>
</evidence>
<proteinExistence type="predicted"/>
<keyword evidence="6" id="KW-0175">Coiled coil</keyword>
<evidence type="ECO:0000256" key="6">
    <source>
        <dbReference type="SAM" id="Coils"/>
    </source>
</evidence>
<feature type="coiled-coil region" evidence="6">
    <location>
        <begin position="193"/>
        <end position="220"/>
    </location>
</feature>
<keyword evidence="9" id="KW-0966">Cell projection</keyword>
<dbReference type="Pfam" id="PF04347">
    <property type="entry name" value="FliO"/>
    <property type="match status" value="1"/>
</dbReference>
<sequence>MFQFRIILLALICFVAIVASQTGTPVFAEQSPTVKQCLEHPEACEDSSSIDQKKTSNQQPAQVASAFTVWDVIKLILATLFVLFLIYALLRFMNQRGRFLSGKRGLIEHLGGSNVGTNRSVQLVKVGKRILIVGVGESVQLLREIDDDDEVKELLSMHNESLQQMLEPNKWLSQLFNRFIKKKEMENEATPFRDLFARQMEELAKERQKLLKQIEEKGTTSDE</sequence>
<dbReference type="Proteomes" id="UP000520011">
    <property type="component" value="Unassembled WGS sequence"/>
</dbReference>
<keyword evidence="9" id="KW-0282">Flagellum</keyword>
<keyword evidence="8" id="KW-0732">Signal</keyword>
<accession>A0A7W8IPU6</accession>
<reference evidence="9 10" key="1">
    <citation type="submission" date="2020-08" db="EMBL/GenBank/DDBJ databases">
        <title>Genomic Encyclopedia of Type Strains, Phase IV (KMG-IV): sequencing the most valuable type-strain genomes for metagenomic binning, comparative biology and taxonomic classification.</title>
        <authorList>
            <person name="Goeker M."/>
        </authorList>
    </citation>
    <scope>NUCLEOTIDE SEQUENCE [LARGE SCALE GENOMIC DNA]</scope>
    <source>
        <strain evidence="9 10">DSM 16325</strain>
    </source>
</reference>
<feature type="signal peptide" evidence="8">
    <location>
        <begin position="1"/>
        <end position="28"/>
    </location>
</feature>
<feature type="chain" id="PRO_5031263923" evidence="8">
    <location>
        <begin position="29"/>
        <end position="223"/>
    </location>
</feature>
<evidence type="ECO:0000256" key="4">
    <source>
        <dbReference type="ARBA" id="ARBA00022989"/>
    </source>
</evidence>
<evidence type="ECO:0000256" key="1">
    <source>
        <dbReference type="ARBA" id="ARBA00004236"/>
    </source>
</evidence>
<evidence type="ECO:0000313" key="10">
    <source>
        <dbReference type="Proteomes" id="UP000520011"/>
    </source>
</evidence>
<name>A0A7W8IPU6_9BACL</name>
<dbReference type="InterPro" id="IPR022781">
    <property type="entry name" value="Flagellar_biosynth_FliO"/>
</dbReference>
<dbReference type="RefSeq" id="WP_183251637.1">
    <property type="nucleotide sequence ID" value="NZ_JACHEP010000002.1"/>
</dbReference>
<dbReference type="AlphaFoldDB" id="A0A7W8IPU6"/>
<dbReference type="NCBIfam" id="NF009951">
    <property type="entry name" value="PRK13415.1"/>
    <property type="match status" value="1"/>
</dbReference>
<dbReference type="GO" id="GO:0044781">
    <property type="term" value="P:bacterial-type flagellum organization"/>
    <property type="evidence" value="ECO:0007669"/>
    <property type="project" value="InterPro"/>
</dbReference>
<keyword evidence="2" id="KW-1003">Cell membrane</keyword>
<comment type="subcellular location">
    <subcellularLocation>
        <location evidence="1">Cell membrane</location>
    </subcellularLocation>
</comment>
<evidence type="ECO:0000256" key="2">
    <source>
        <dbReference type="ARBA" id="ARBA00022475"/>
    </source>
</evidence>
<gene>
    <name evidence="9" type="ORF">HNQ34_000754</name>
</gene>
<dbReference type="GO" id="GO:0016020">
    <property type="term" value="C:membrane"/>
    <property type="evidence" value="ECO:0007669"/>
    <property type="project" value="InterPro"/>
</dbReference>
<organism evidence="9 10">
    <name type="scientific">Anoxybacteroides tepidamans</name>
    <dbReference type="NCBI Taxonomy" id="265948"/>
    <lineage>
        <taxon>Bacteria</taxon>
        <taxon>Bacillati</taxon>
        <taxon>Bacillota</taxon>
        <taxon>Bacilli</taxon>
        <taxon>Bacillales</taxon>
        <taxon>Anoxybacillaceae</taxon>
        <taxon>Anoxybacteroides</taxon>
    </lineage>
</organism>
<protein>
    <submittedName>
        <fullName evidence="9">Flagellar protein FliO/FliZ</fullName>
    </submittedName>
</protein>
<evidence type="ECO:0000256" key="3">
    <source>
        <dbReference type="ARBA" id="ARBA00022692"/>
    </source>
</evidence>
<keyword evidence="4 7" id="KW-1133">Transmembrane helix</keyword>
<keyword evidence="3 7" id="KW-0812">Transmembrane</keyword>
<comment type="caution">
    <text evidence="9">The sequence shown here is derived from an EMBL/GenBank/DDBJ whole genome shotgun (WGS) entry which is preliminary data.</text>
</comment>
<keyword evidence="5 7" id="KW-0472">Membrane</keyword>
<evidence type="ECO:0000313" key="9">
    <source>
        <dbReference type="EMBL" id="MBB5323662.1"/>
    </source>
</evidence>